<dbReference type="OrthoDB" id="85425at2157"/>
<gene>
    <name evidence="1" type="ordered locus">TERMP_00981</name>
</gene>
<dbReference type="GeneID" id="10041298"/>
<reference evidence="1 2" key="1">
    <citation type="journal article" date="2011" name="J. Bacteriol.">
        <title>Complete genome sequence of the hyperthermophilic, piezophilic, heterotrophic, and carboxydotrophic archaeon Thermococcus barophilus MP.</title>
        <authorList>
            <person name="Vannier P."/>
            <person name="Marteinsson V.T."/>
            <person name="Fridjonsson O.H."/>
            <person name="Oger P."/>
            <person name="Jebbar M."/>
        </authorList>
    </citation>
    <scope>NUCLEOTIDE SEQUENCE [LARGE SCALE GENOMIC DNA]</scope>
    <source>
        <strain evidence="2">DSM 11836 / MP</strain>
    </source>
</reference>
<sequence length="151" mass="18038">MGIATVKVMKPVFKPKDERNAKFVLYPYRIYHIKLFYKRLKMSDRVMDYFAYVDCYRFGVERGDGIIDIQEWKVPEDAIMPSNITKEEAKQKAVESAFNWGNLMVISWWTPKVEVVKEVEAYKVFWIFKEDEEVYVMDSLTGDKFKFKDLM</sequence>
<evidence type="ECO:0000313" key="1">
    <source>
        <dbReference type="EMBL" id="ADT83957.1"/>
    </source>
</evidence>
<evidence type="ECO:0000313" key="2">
    <source>
        <dbReference type="Proteomes" id="UP000007478"/>
    </source>
</evidence>
<dbReference type="HOGENOM" id="CLU_1640063_0_0_2"/>
<dbReference type="RefSeq" id="WP_013467255.1">
    <property type="nucleotide sequence ID" value="NC_014804.1"/>
</dbReference>
<organism evidence="1 2">
    <name type="scientific">Thermococcus barophilus (strain DSM 11836 / MP)</name>
    <dbReference type="NCBI Taxonomy" id="391623"/>
    <lineage>
        <taxon>Archaea</taxon>
        <taxon>Methanobacteriati</taxon>
        <taxon>Methanobacteriota</taxon>
        <taxon>Thermococci</taxon>
        <taxon>Thermococcales</taxon>
        <taxon>Thermococcaceae</taxon>
        <taxon>Thermococcus</taxon>
    </lineage>
</organism>
<dbReference type="AlphaFoldDB" id="F0LMH8"/>
<dbReference type="Proteomes" id="UP000007478">
    <property type="component" value="Chromosome"/>
</dbReference>
<protein>
    <recommendedName>
        <fullName evidence="3">PepSY domain-containing protein</fullName>
    </recommendedName>
</protein>
<accession>F0LMH8</accession>
<name>F0LMH8_THEBM</name>
<dbReference type="EMBL" id="CP002372">
    <property type="protein sequence ID" value="ADT83957.1"/>
    <property type="molecule type" value="Genomic_DNA"/>
</dbReference>
<dbReference type="eggNOG" id="arCOG05783">
    <property type="taxonomic scope" value="Archaea"/>
</dbReference>
<proteinExistence type="predicted"/>
<evidence type="ECO:0008006" key="3">
    <source>
        <dbReference type="Google" id="ProtNLM"/>
    </source>
</evidence>
<dbReference type="PATRIC" id="fig|391623.17.peg.984"/>
<keyword evidence="2" id="KW-1185">Reference proteome</keyword>
<dbReference type="KEGG" id="tba:TERMP_00981"/>